<dbReference type="Pfam" id="PF03061">
    <property type="entry name" value="4HBT"/>
    <property type="match status" value="1"/>
</dbReference>
<sequence>MSEHLWQIDDLKTPYLRFLGVDIERFEADGVSLSITVVEQHCNLQGRAHGGMLASLLDAASGYSGLITEEGHQMPAVTLSLSIQYMAPAKCGDTLYAHGRVTGGGRRVFFTHADIIDSNGVCLASATGVFRRPSVRR</sequence>
<comment type="caution">
    <text evidence="4">The sequence shown here is derived from an EMBL/GenBank/DDBJ whole genome shotgun (WGS) entry which is preliminary data.</text>
</comment>
<protein>
    <submittedName>
        <fullName evidence="4">PaaI family thioesterase</fullName>
        <ecNumber evidence="4">3.1.2.-</ecNumber>
    </submittedName>
</protein>
<evidence type="ECO:0000313" key="5">
    <source>
        <dbReference type="Proteomes" id="UP001269375"/>
    </source>
</evidence>
<dbReference type="Gene3D" id="3.10.129.10">
    <property type="entry name" value="Hotdog Thioesterase"/>
    <property type="match status" value="1"/>
</dbReference>
<accession>A0ABU1GTC8</accession>
<organism evidence="4 5">
    <name type="scientific">Larsenimonas suaedae</name>
    <dbReference type="NCBI Taxonomy" id="1851019"/>
    <lineage>
        <taxon>Bacteria</taxon>
        <taxon>Pseudomonadati</taxon>
        <taxon>Pseudomonadota</taxon>
        <taxon>Gammaproteobacteria</taxon>
        <taxon>Oceanospirillales</taxon>
        <taxon>Halomonadaceae</taxon>
        <taxon>Larsenimonas</taxon>
    </lineage>
</organism>
<keyword evidence="5" id="KW-1185">Reference proteome</keyword>
<evidence type="ECO:0000256" key="1">
    <source>
        <dbReference type="ARBA" id="ARBA00008324"/>
    </source>
</evidence>
<dbReference type="RefSeq" id="WP_251590753.1">
    <property type="nucleotide sequence ID" value="NZ_JAMLJI010000001.1"/>
</dbReference>
<dbReference type="SUPFAM" id="SSF54637">
    <property type="entry name" value="Thioesterase/thiol ester dehydrase-isomerase"/>
    <property type="match status" value="1"/>
</dbReference>
<dbReference type="InterPro" id="IPR003736">
    <property type="entry name" value="PAAI_dom"/>
</dbReference>
<dbReference type="EMBL" id="JARWAO010000002">
    <property type="protein sequence ID" value="MDR5895279.1"/>
    <property type="molecule type" value="Genomic_DNA"/>
</dbReference>
<dbReference type="PANTHER" id="PTHR21660">
    <property type="entry name" value="THIOESTERASE SUPERFAMILY MEMBER-RELATED"/>
    <property type="match status" value="1"/>
</dbReference>
<evidence type="ECO:0000256" key="2">
    <source>
        <dbReference type="ARBA" id="ARBA00022801"/>
    </source>
</evidence>
<dbReference type="GO" id="GO:0016787">
    <property type="term" value="F:hydrolase activity"/>
    <property type="evidence" value="ECO:0007669"/>
    <property type="project" value="UniProtKB-KW"/>
</dbReference>
<name>A0ABU1GTC8_9GAMM</name>
<reference evidence="4 5" key="1">
    <citation type="submission" date="2023-04" db="EMBL/GenBank/DDBJ databases">
        <title>A long-awaited taxogenomic arrangement of the family Halomonadaceae.</title>
        <authorList>
            <person name="De La Haba R."/>
            <person name="Chuvochina M."/>
            <person name="Wittouck S."/>
            <person name="Arahal D.R."/>
            <person name="Sanchez-Porro C."/>
            <person name="Hugenholtz P."/>
            <person name="Ventosa A."/>
        </authorList>
    </citation>
    <scope>NUCLEOTIDE SEQUENCE [LARGE SCALE GENOMIC DNA]</scope>
    <source>
        <strain evidence="4 5">DSM 22428</strain>
    </source>
</reference>
<proteinExistence type="inferred from homology"/>
<dbReference type="NCBIfam" id="TIGR00369">
    <property type="entry name" value="unchar_dom_1"/>
    <property type="match status" value="1"/>
</dbReference>
<comment type="similarity">
    <text evidence="1">Belongs to the thioesterase PaaI family.</text>
</comment>
<evidence type="ECO:0000313" key="4">
    <source>
        <dbReference type="EMBL" id="MDR5895279.1"/>
    </source>
</evidence>
<dbReference type="Proteomes" id="UP001269375">
    <property type="component" value="Unassembled WGS sequence"/>
</dbReference>
<feature type="domain" description="Thioesterase" evidence="3">
    <location>
        <begin position="46"/>
        <end position="121"/>
    </location>
</feature>
<dbReference type="InterPro" id="IPR006683">
    <property type="entry name" value="Thioestr_dom"/>
</dbReference>
<dbReference type="PANTHER" id="PTHR21660:SF1">
    <property type="entry name" value="ACYL-COENZYME A THIOESTERASE 13"/>
    <property type="match status" value="1"/>
</dbReference>
<dbReference type="CDD" id="cd03443">
    <property type="entry name" value="PaaI_thioesterase"/>
    <property type="match status" value="1"/>
</dbReference>
<dbReference type="InterPro" id="IPR029069">
    <property type="entry name" value="HotDog_dom_sf"/>
</dbReference>
<dbReference type="InterPro" id="IPR039298">
    <property type="entry name" value="ACOT13"/>
</dbReference>
<keyword evidence="2 4" id="KW-0378">Hydrolase</keyword>
<gene>
    <name evidence="4" type="ORF">QC825_04205</name>
</gene>
<evidence type="ECO:0000259" key="3">
    <source>
        <dbReference type="Pfam" id="PF03061"/>
    </source>
</evidence>
<dbReference type="EC" id="3.1.2.-" evidence="4"/>